<dbReference type="EMBL" id="CP117255">
    <property type="protein sequence ID" value="WFR94519.1"/>
    <property type="molecule type" value="Genomic_DNA"/>
</dbReference>
<name>A0AAF1K3K5_9HYPH</name>
<dbReference type="PANTHER" id="PTHR44591">
    <property type="entry name" value="STRESS RESPONSE REGULATOR PROTEIN 1"/>
    <property type="match status" value="1"/>
</dbReference>
<dbReference type="KEGG" id="rtu:PR017_11850"/>
<organism evidence="4 5">
    <name type="scientific">Rhizobium tumorigenes</name>
    <dbReference type="NCBI Taxonomy" id="2041385"/>
    <lineage>
        <taxon>Bacteria</taxon>
        <taxon>Pseudomonadati</taxon>
        <taxon>Pseudomonadota</taxon>
        <taxon>Alphaproteobacteria</taxon>
        <taxon>Hyphomicrobiales</taxon>
        <taxon>Rhizobiaceae</taxon>
        <taxon>Rhizobium/Agrobacterium group</taxon>
        <taxon>Rhizobium</taxon>
    </lineage>
</organism>
<evidence type="ECO:0000259" key="3">
    <source>
        <dbReference type="PROSITE" id="PS50110"/>
    </source>
</evidence>
<dbReference type="InterPro" id="IPR050595">
    <property type="entry name" value="Bact_response_regulator"/>
</dbReference>
<dbReference type="CDD" id="cd17562">
    <property type="entry name" value="REC_CheY4-like"/>
    <property type="match status" value="1"/>
</dbReference>
<proteinExistence type="predicted"/>
<accession>A0AAF1K3K5</accession>
<keyword evidence="1 2" id="KW-0597">Phosphoprotein</keyword>
<feature type="domain" description="Response regulatory" evidence="3">
    <location>
        <begin position="4"/>
        <end position="120"/>
    </location>
</feature>
<dbReference type="PANTHER" id="PTHR44591:SF25">
    <property type="entry name" value="CHEMOTAXIS TWO-COMPONENT RESPONSE REGULATOR"/>
    <property type="match status" value="1"/>
</dbReference>
<evidence type="ECO:0000313" key="5">
    <source>
        <dbReference type="Proteomes" id="UP000249499"/>
    </source>
</evidence>
<dbReference type="Gene3D" id="3.40.50.2300">
    <property type="match status" value="1"/>
</dbReference>
<evidence type="ECO:0000256" key="2">
    <source>
        <dbReference type="PROSITE-ProRule" id="PRU00169"/>
    </source>
</evidence>
<sequence length="122" mass="13064">MTANILTVDDSASIRMTTKISLSNAGYTVTEAVDGSDGLAKAKGGAFDLIITDLNMPVMDGLTMIEELRKLPEHMGVPIIFLTTESDADLKARAKAAGATGWLTKPFDPENLIKITRKVLGR</sequence>
<dbReference type="InterPro" id="IPR011006">
    <property type="entry name" value="CheY-like_superfamily"/>
</dbReference>
<dbReference type="PROSITE" id="PS50110">
    <property type="entry name" value="RESPONSE_REGULATORY"/>
    <property type="match status" value="1"/>
</dbReference>
<feature type="modified residue" description="4-aspartylphosphate" evidence="2">
    <location>
        <position position="53"/>
    </location>
</feature>
<dbReference type="SMART" id="SM00448">
    <property type="entry name" value="REC"/>
    <property type="match status" value="1"/>
</dbReference>
<dbReference type="AlphaFoldDB" id="A0AAF1K3K5"/>
<dbReference type="GO" id="GO:0000160">
    <property type="term" value="P:phosphorelay signal transduction system"/>
    <property type="evidence" value="ECO:0007669"/>
    <property type="project" value="InterPro"/>
</dbReference>
<gene>
    <name evidence="4" type="ORF">PR017_11850</name>
</gene>
<keyword evidence="5" id="KW-1185">Reference proteome</keyword>
<dbReference type="Proteomes" id="UP000249499">
    <property type="component" value="Chromosome"/>
</dbReference>
<reference evidence="5" key="2">
    <citation type="journal article" date="2023" name="MicrobiologyOpen">
        <title>Genomics of the tumorigenes clade of the family Rhizobiaceae and description of Rhizobium rhododendri sp. nov.</title>
        <authorList>
            <person name="Kuzmanovic N."/>
            <person name="diCenzo G.C."/>
            <person name="Bunk B."/>
            <person name="Sproeer C."/>
            <person name="Fruehling A."/>
            <person name="Neumann-Schaal M."/>
            <person name="Overmann J."/>
            <person name="Smalla K."/>
        </authorList>
    </citation>
    <scope>NUCLEOTIDE SEQUENCE [LARGE SCALE GENOMIC DNA]</scope>
    <source>
        <strain evidence="5">1078</strain>
    </source>
</reference>
<protein>
    <submittedName>
        <fullName evidence="4">Response regulator</fullName>
    </submittedName>
</protein>
<evidence type="ECO:0000313" key="4">
    <source>
        <dbReference type="EMBL" id="WFR94519.1"/>
    </source>
</evidence>
<evidence type="ECO:0000256" key="1">
    <source>
        <dbReference type="ARBA" id="ARBA00022553"/>
    </source>
</evidence>
<dbReference type="RefSeq" id="WP_111222370.1">
    <property type="nucleotide sequence ID" value="NZ_CP117255.1"/>
</dbReference>
<dbReference type="InterPro" id="IPR001789">
    <property type="entry name" value="Sig_transdc_resp-reg_receiver"/>
</dbReference>
<reference evidence="4 5" key="1">
    <citation type="journal article" date="2018" name="Sci. Rep.">
        <title>Rhizobium tumorigenes sp. nov., a novel plant tumorigenic bacterium isolated from cane gall tumors on thornless blackberry.</title>
        <authorList>
            <person name="Kuzmanovi N."/>
            <person name="Smalla K."/>
            <person name="Gronow S."/>
            <person name="PuBawska J."/>
        </authorList>
    </citation>
    <scope>NUCLEOTIDE SEQUENCE [LARGE SCALE GENOMIC DNA]</scope>
    <source>
        <strain evidence="4 5">1078</strain>
    </source>
</reference>
<dbReference type="Pfam" id="PF00072">
    <property type="entry name" value="Response_reg"/>
    <property type="match status" value="1"/>
</dbReference>
<dbReference type="SUPFAM" id="SSF52172">
    <property type="entry name" value="CheY-like"/>
    <property type="match status" value="1"/>
</dbReference>